<dbReference type="eggNOG" id="COG0741">
    <property type="taxonomic scope" value="Bacteria"/>
</dbReference>
<dbReference type="InterPro" id="IPR000189">
    <property type="entry name" value="Transglyc_AS"/>
</dbReference>
<comment type="similarity">
    <text evidence="2">Belongs to the virb1 family.</text>
</comment>
<dbReference type="Pfam" id="PF01464">
    <property type="entry name" value="SLT"/>
    <property type="match status" value="1"/>
</dbReference>
<dbReference type="AlphaFoldDB" id="W0ACN1"/>
<dbReference type="Proteomes" id="UP000018851">
    <property type="component" value="Chromosome"/>
</dbReference>
<feature type="domain" description="Transglycosylase SLT" evidence="4">
    <location>
        <begin position="127"/>
        <end position="225"/>
    </location>
</feature>
<dbReference type="Gene3D" id="1.10.530.10">
    <property type="match status" value="1"/>
</dbReference>
<evidence type="ECO:0000259" key="4">
    <source>
        <dbReference type="Pfam" id="PF01464"/>
    </source>
</evidence>
<reference evidence="5 6" key="1">
    <citation type="submission" date="2013-07" db="EMBL/GenBank/DDBJ databases">
        <title>Completed genome of Sphingomonas sanxanigenens NX02.</title>
        <authorList>
            <person name="Ma T."/>
            <person name="Huang H."/>
            <person name="Wu M."/>
            <person name="Li X."/>
            <person name="Li G."/>
        </authorList>
    </citation>
    <scope>NUCLEOTIDE SEQUENCE [LARGE SCALE GENOMIC DNA]</scope>
    <source>
        <strain evidence="5 6">NX02</strain>
    </source>
</reference>
<dbReference type="EMBL" id="CP006644">
    <property type="protein sequence ID" value="AHE54846.1"/>
    <property type="molecule type" value="Genomic_DNA"/>
</dbReference>
<dbReference type="GO" id="GO:0016020">
    <property type="term" value="C:membrane"/>
    <property type="evidence" value="ECO:0007669"/>
    <property type="project" value="InterPro"/>
</dbReference>
<dbReference type="GO" id="GO:0008933">
    <property type="term" value="F:peptidoglycan lytic transglycosylase activity"/>
    <property type="evidence" value="ECO:0007669"/>
    <property type="project" value="InterPro"/>
</dbReference>
<dbReference type="STRING" id="1123269.NX02_15830"/>
<gene>
    <name evidence="5" type="ORF">NX02_15830</name>
</gene>
<evidence type="ECO:0000256" key="1">
    <source>
        <dbReference type="ARBA" id="ARBA00007734"/>
    </source>
</evidence>
<dbReference type="CDD" id="cd00254">
    <property type="entry name" value="LT-like"/>
    <property type="match status" value="1"/>
</dbReference>
<evidence type="ECO:0000256" key="2">
    <source>
        <dbReference type="ARBA" id="ARBA00009387"/>
    </source>
</evidence>
<accession>W0ACN1</accession>
<dbReference type="PANTHER" id="PTHR37423:SF2">
    <property type="entry name" value="MEMBRANE-BOUND LYTIC MUREIN TRANSGLYCOSYLASE C"/>
    <property type="match status" value="1"/>
</dbReference>
<dbReference type="PROSITE" id="PS00922">
    <property type="entry name" value="TRANSGLYCOSYLASE"/>
    <property type="match status" value="1"/>
</dbReference>
<evidence type="ECO:0000313" key="5">
    <source>
        <dbReference type="EMBL" id="AHE54846.1"/>
    </source>
</evidence>
<organism evidence="5 6">
    <name type="scientific">Sphingomonas sanxanigenens DSM 19645 = NX02</name>
    <dbReference type="NCBI Taxonomy" id="1123269"/>
    <lineage>
        <taxon>Bacteria</taxon>
        <taxon>Pseudomonadati</taxon>
        <taxon>Pseudomonadota</taxon>
        <taxon>Alphaproteobacteria</taxon>
        <taxon>Sphingomonadales</taxon>
        <taxon>Sphingomonadaceae</taxon>
        <taxon>Sphingomonas</taxon>
    </lineage>
</organism>
<dbReference type="HOGENOM" id="CLU_1093742_0_0_5"/>
<evidence type="ECO:0000256" key="3">
    <source>
        <dbReference type="SAM" id="MobiDB-lite"/>
    </source>
</evidence>
<dbReference type="SUPFAM" id="SSF53955">
    <property type="entry name" value="Lysozyme-like"/>
    <property type="match status" value="1"/>
</dbReference>
<dbReference type="InterPro" id="IPR008258">
    <property type="entry name" value="Transglycosylase_SLT_dom_1"/>
</dbReference>
<dbReference type="KEGG" id="ssan:NX02_15830"/>
<name>W0ACN1_9SPHN</name>
<proteinExistence type="inferred from homology"/>
<sequence>MAKEKDAKSYFIDCPVDTNIRVANAKASERYAALRGCTANIVHVAPTPLPPDPSVARIQGVSDDDDKPGKGQRKRRRGDTTSAVDGAIDNGAGGRRKVASFAAAPQRITMPPAALRVPATPYDAEIFRTAATYRVDPLFLHAIIATESAHNPNAQSHVGARGLMQIMPATGQTLGVQTTALFDPAINVDAGARLLKRLQRRYGRNFDLILSAYNAGEGAVARYGNRIPPYPETQAYVKKVMARYHGYRRAGTAK</sequence>
<comment type="similarity">
    <text evidence="1">Belongs to the transglycosylase Slt family.</text>
</comment>
<protein>
    <recommendedName>
        <fullName evidence="4">Transglycosylase SLT domain-containing protein</fullName>
    </recommendedName>
</protein>
<dbReference type="OrthoDB" id="9815002at2"/>
<dbReference type="InterPro" id="IPR023346">
    <property type="entry name" value="Lysozyme-like_dom_sf"/>
</dbReference>
<dbReference type="RefSeq" id="WP_025293048.1">
    <property type="nucleotide sequence ID" value="NZ_CP006644.1"/>
</dbReference>
<keyword evidence="6" id="KW-1185">Reference proteome</keyword>
<dbReference type="GO" id="GO:0000270">
    <property type="term" value="P:peptidoglycan metabolic process"/>
    <property type="evidence" value="ECO:0007669"/>
    <property type="project" value="InterPro"/>
</dbReference>
<feature type="region of interest" description="Disordered" evidence="3">
    <location>
        <begin position="45"/>
        <end position="86"/>
    </location>
</feature>
<dbReference type="PATRIC" id="fig|1123269.5.peg.3094"/>
<evidence type="ECO:0000313" key="6">
    <source>
        <dbReference type="Proteomes" id="UP000018851"/>
    </source>
</evidence>
<dbReference type="PANTHER" id="PTHR37423">
    <property type="entry name" value="SOLUBLE LYTIC MUREIN TRANSGLYCOSYLASE-RELATED"/>
    <property type="match status" value="1"/>
</dbReference>